<accession>A0A2P6MJR6</accession>
<dbReference type="SUPFAM" id="SSF46785">
    <property type="entry name" value="Winged helix' DNA-binding domain"/>
    <property type="match status" value="1"/>
</dbReference>
<keyword evidence="1" id="KW-0805">Transcription regulation</keyword>
<evidence type="ECO:0000313" key="5">
    <source>
        <dbReference type="EMBL" id="PRO66513.1"/>
    </source>
</evidence>
<dbReference type="InterPro" id="IPR051081">
    <property type="entry name" value="HTH_MetalResp_TranReg"/>
</dbReference>
<sequence length="105" mass="12271">MSLPGKDTTSLPDLETYEKKFKALADQKRLHLLHLLCNDGPMCVCDIAEYIHLPQSKLSYHLKILYDAGLLDREQRGTWNYYRIRNEAMNHLLSDELCCLFREKG</sequence>
<dbReference type="PANTHER" id="PTHR33154:SF18">
    <property type="entry name" value="ARSENICAL RESISTANCE OPERON REPRESSOR"/>
    <property type="match status" value="1"/>
</dbReference>
<organism evidence="5 6">
    <name type="scientific">Alkalicoccus urumqiensis</name>
    <name type="common">Bacillus urumqiensis</name>
    <dbReference type="NCBI Taxonomy" id="1548213"/>
    <lineage>
        <taxon>Bacteria</taxon>
        <taxon>Bacillati</taxon>
        <taxon>Bacillota</taxon>
        <taxon>Bacilli</taxon>
        <taxon>Bacillales</taxon>
        <taxon>Bacillaceae</taxon>
        <taxon>Alkalicoccus</taxon>
    </lineage>
</organism>
<dbReference type="InterPro" id="IPR036388">
    <property type="entry name" value="WH-like_DNA-bd_sf"/>
</dbReference>
<evidence type="ECO:0000313" key="6">
    <source>
        <dbReference type="Proteomes" id="UP000243650"/>
    </source>
</evidence>
<evidence type="ECO:0000256" key="1">
    <source>
        <dbReference type="ARBA" id="ARBA00023015"/>
    </source>
</evidence>
<name>A0A2P6MJR6_ALKUR</name>
<dbReference type="InterPro" id="IPR036390">
    <property type="entry name" value="WH_DNA-bd_sf"/>
</dbReference>
<dbReference type="InterPro" id="IPR001845">
    <property type="entry name" value="HTH_ArsR_DNA-bd_dom"/>
</dbReference>
<dbReference type="Gene3D" id="1.10.10.10">
    <property type="entry name" value="Winged helix-like DNA-binding domain superfamily/Winged helix DNA-binding domain"/>
    <property type="match status" value="1"/>
</dbReference>
<dbReference type="OrthoDB" id="9798835at2"/>
<dbReference type="Pfam" id="PF01022">
    <property type="entry name" value="HTH_5"/>
    <property type="match status" value="1"/>
</dbReference>
<gene>
    <name evidence="5" type="ORF">C6I21_04000</name>
</gene>
<dbReference type="GO" id="GO:0003677">
    <property type="term" value="F:DNA binding"/>
    <property type="evidence" value="ECO:0007669"/>
    <property type="project" value="UniProtKB-KW"/>
</dbReference>
<evidence type="ECO:0000256" key="2">
    <source>
        <dbReference type="ARBA" id="ARBA00023125"/>
    </source>
</evidence>
<dbReference type="CDD" id="cd00090">
    <property type="entry name" value="HTH_ARSR"/>
    <property type="match status" value="1"/>
</dbReference>
<comment type="caution">
    <text evidence="5">The sequence shown here is derived from an EMBL/GenBank/DDBJ whole genome shotgun (WGS) entry which is preliminary data.</text>
</comment>
<dbReference type="SMART" id="SM00418">
    <property type="entry name" value="HTH_ARSR"/>
    <property type="match status" value="1"/>
</dbReference>
<proteinExistence type="predicted"/>
<reference evidence="5 6" key="1">
    <citation type="submission" date="2018-03" db="EMBL/GenBank/DDBJ databases">
        <title>Bacillus urumqiensis sp. nov., a moderately haloalkaliphilic bacterium isolated from a salt lake.</title>
        <authorList>
            <person name="Zhao B."/>
            <person name="Liao Z."/>
        </authorList>
    </citation>
    <scope>NUCLEOTIDE SEQUENCE [LARGE SCALE GENOMIC DNA]</scope>
    <source>
        <strain evidence="5 6">BZ-SZ-XJ18</strain>
    </source>
</reference>
<dbReference type="PANTHER" id="PTHR33154">
    <property type="entry name" value="TRANSCRIPTIONAL REGULATOR, ARSR FAMILY"/>
    <property type="match status" value="1"/>
</dbReference>
<feature type="domain" description="HTH arsR-type" evidence="4">
    <location>
        <begin position="9"/>
        <end position="104"/>
    </location>
</feature>
<protein>
    <submittedName>
        <fullName evidence="5">Transcriptional regulator</fullName>
    </submittedName>
</protein>
<keyword evidence="2" id="KW-0238">DNA-binding</keyword>
<dbReference type="AlphaFoldDB" id="A0A2P6MJR6"/>
<dbReference type="PROSITE" id="PS50987">
    <property type="entry name" value="HTH_ARSR_2"/>
    <property type="match status" value="1"/>
</dbReference>
<dbReference type="NCBIfam" id="NF033788">
    <property type="entry name" value="HTH_metalloreg"/>
    <property type="match status" value="1"/>
</dbReference>
<keyword evidence="3" id="KW-0804">Transcription</keyword>
<dbReference type="Proteomes" id="UP000243650">
    <property type="component" value="Unassembled WGS sequence"/>
</dbReference>
<dbReference type="GO" id="GO:0003700">
    <property type="term" value="F:DNA-binding transcription factor activity"/>
    <property type="evidence" value="ECO:0007669"/>
    <property type="project" value="InterPro"/>
</dbReference>
<keyword evidence="6" id="KW-1185">Reference proteome</keyword>
<evidence type="ECO:0000256" key="3">
    <source>
        <dbReference type="ARBA" id="ARBA00023163"/>
    </source>
</evidence>
<dbReference type="EMBL" id="PVNS01000003">
    <property type="protein sequence ID" value="PRO66513.1"/>
    <property type="molecule type" value="Genomic_DNA"/>
</dbReference>
<evidence type="ECO:0000259" key="4">
    <source>
        <dbReference type="PROSITE" id="PS50987"/>
    </source>
</evidence>
<dbReference type="InterPro" id="IPR011991">
    <property type="entry name" value="ArsR-like_HTH"/>
</dbReference>
<dbReference type="PRINTS" id="PR00778">
    <property type="entry name" value="HTHARSR"/>
</dbReference>